<dbReference type="InterPro" id="IPR020846">
    <property type="entry name" value="MFS_dom"/>
</dbReference>
<dbReference type="PANTHER" id="PTHR11662">
    <property type="entry name" value="SOLUTE CARRIER FAMILY 17"/>
    <property type="match status" value="1"/>
</dbReference>
<evidence type="ECO:0000256" key="3">
    <source>
        <dbReference type="ARBA" id="ARBA00022989"/>
    </source>
</evidence>
<keyword evidence="4 6" id="KW-0472">Membrane</keyword>
<protein>
    <submittedName>
        <fullName evidence="8">MFS transporter</fullName>
    </submittedName>
</protein>
<accession>A0ABU6AF15</accession>
<keyword evidence="3 6" id="KW-1133">Transmembrane helix</keyword>
<dbReference type="Gene3D" id="1.20.1250.20">
    <property type="entry name" value="MFS general substrate transporter like domains"/>
    <property type="match status" value="1"/>
</dbReference>
<evidence type="ECO:0000256" key="5">
    <source>
        <dbReference type="SAM" id="MobiDB-lite"/>
    </source>
</evidence>
<feature type="transmembrane region" description="Helical" evidence="6">
    <location>
        <begin position="128"/>
        <end position="147"/>
    </location>
</feature>
<sequence length="153" mass="15661">MANGVREPTIDPTNRTLSPSATSAPIRRTGKQFFSRKVVLVTCLMICSVCVGLTGMATGTVSAVALMTVAVGFLMLAAPAYWTLIQDAAPKEYVGSAGGLMHGLANISGIVGPTITGVIVAASTYAGAFVLAGGLGVIGAVVIWAGVRQHHYR</sequence>
<evidence type="ECO:0000256" key="6">
    <source>
        <dbReference type="SAM" id="Phobius"/>
    </source>
</evidence>
<dbReference type="SUPFAM" id="SSF103473">
    <property type="entry name" value="MFS general substrate transporter"/>
    <property type="match status" value="1"/>
</dbReference>
<dbReference type="InterPro" id="IPR036259">
    <property type="entry name" value="MFS_trans_sf"/>
</dbReference>
<evidence type="ECO:0000256" key="4">
    <source>
        <dbReference type="ARBA" id="ARBA00023136"/>
    </source>
</evidence>
<keyword evidence="9" id="KW-1185">Reference proteome</keyword>
<evidence type="ECO:0000313" key="9">
    <source>
        <dbReference type="Proteomes" id="UP001327093"/>
    </source>
</evidence>
<feature type="transmembrane region" description="Helical" evidence="6">
    <location>
        <begin position="103"/>
        <end position="122"/>
    </location>
</feature>
<dbReference type="EMBL" id="JAWLNX010000016">
    <property type="protein sequence ID" value="MEB3370131.1"/>
    <property type="molecule type" value="Genomic_DNA"/>
</dbReference>
<proteinExistence type="predicted"/>
<evidence type="ECO:0000313" key="8">
    <source>
        <dbReference type="EMBL" id="MEB3370131.1"/>
    </source>
</evidence>
<feature type="compositionally biased region" description="Polar residues" evidence="5">
    <location>
        <begin position="11"/>
        <end position="23"/>
    </location>
</feature>
<evidence type="ECO:0000256" key="2">
    <source>
        <dbReference type="ARBA" id="ARBA00022692"/>
    </source>
</evidence>
<dbReference type="InterPro" id="IPR011701">
    <property type="entry name" value="MFS"/>
</dbReference>
<dbReference type="Pfam" id="PF07690">
    <property type="entry name" value="MFS_1"/>
    <property type="match status" value="1"/>
</dbReference>
<gene>
    <name evidence="8" type="ORF">R4I43_22240</name>
</gene>
<dbReference type="Proteomes" id="UP001327093">
    <property type="component" value="Unassembled WGS sequence"/>
</dbReference>
<feature type="domain" description="Major facilitator superfamily (MFS) profile" evidence="7">
    <location>
        <begin position="1"/>
        <end position="151"/>
    </location>
</feature>
<name>A0ABU6AF15_9PSEU</name>
<reference evidence="8 9" key="1">
    <citation type="submission" date="2023-10" db="EMBL/GenBank/DDBJ databases">
        <title>Saccharopolyspora sp. nov., isolated from mangrove soil.</title>
        <authorList>
            <person name="Lu Y."/>
            <person name="Liu W."/>
        </authorList>
    </citation>
    <scope>NUCLEOTIDE SEQUENCE [LARGE SCALE GENOMIC DNA]</scope>
    <source>
        <strain evidence="8 9">S2-29</strain>
    </source>
</reference>
<dbReference type="PANTHER" id="PTHR11662:SF399">
    <property type="entry name" value="FI19708P1-RELATED"/>
    <property type="match status" value="1"/>
</dbReference>
<feature type="transmembrane region" description="Helical" evidence="6">
    <location>
        <begin position="38"/>
        <end position="57"/>
    </location>
</feature>
<organism evidence="8 9">
    <name type="scientific">Saccharopolyspora mangrovi</name>
    <dbReference type="NCBI Taxonomy" id="3082379"/>
    <lineage>
        <taxon>Bacteria</taxon>
        <taxon>Bacillati</taxon>
        <taxon>Actinomycetota</taxon>
        <taxon>Actinomycetes</taxon>
        <taxon>Pseudonocardiales</taxon>
        <taxon>Pseudonocardiaceae</taxon>
        <taxon>Saccharopolyspora</taxon>
    </lineage>
</organism>
<comment type="caution">
    <text evidence="8">The sequence shown here is derived from an EMBL/GenBank/DDBJ whole genome shotgun (WGS) entry which is preliminary data.</text>
</comment>
<feature type="transmembrane region" description="Helical" evidence="6">
    <location>
        <begin position="63"/>
        <end position="82"/>
    </location>
</feature>
<dbReference type="RefSeq" id="WP_324267615.1">
    <property type="nucleotide sequence ID" value="NZ_JAWLNX010000016.1"/>
</dbReference>
<dbReference type="InterPro" id="IPR050382">
    <property type="entry name" value="MFS_Na/Anion_cotransporter"/>
</dbReference>
<feature type="region of interest" description="Disordered" evidence="5">
    <location>
        <begin position="1"/>
        <end position="23"/>
    </location>
</feature>
<dbReference type="PROSITE" id="PS50850">
    <property type="entry name" value="MFS"/>
    <property type="match status" value="1"/>
</dbReference>
<keyword evidence="2 6" id="KW-0812">Transmembrane</keyword>
<evidence type="ECO:0000259" key="7">
    <source>
        <dbReference type="PROSITE" id="PS50850"/>
    </source>
</evidence>
<evidence type="ECO:0000256" key="1">
    <source>
        <dbReference type="ARBA" id="ARBA00004651"/>
    </source>
</evidence>
<comment type="subcellular location">
    <subcellularLocation>
        <location evidence="1">Cell membrane</location>
        <topology evidence="1">Multi-pass membrane protein</topology>
    </subcellularLocation>
</comment>